<feature type="compositionally biased region" description="Basic residues" evidence="1">
    <location>
        <begin position="211"/>
        <end position="220"/>
    </location>
</feature>
<dbReference type="EMBL" id="KB870815">
    <property type="protein sequence ID" value="EOA12333.1"/>
    <property type="molecule type" value="Genomic_DNA"/>
</dbReference>
<keyword evidence="2" id="KW-0812">Transmembrane</keyword>
<name>R0GMA3_9BRAS</name>
<accession>R0GMA3</accession>
<evidence type="ECO:0000256" key="1">
    <source>
        <dbReference type="SAM" id="MobiDB-lite"/>
    </source>
</evidence>
<evidence type="ECO:0000313" key="4">
    <source>
        <dbReference type="Proteomes" id="UP000029121"/>
    </source>
</evidence>
<feature type="region of interest" description="Disordered" evidence="1">
    <location>
        <begin position="211"/>
        <end position="284"/>
    </location>
</feature>
<gene>
    <name evidence="3" type="ORF">CARUB_v10007900mg</name>
</gene>
<keyword evidence="2" id="KW-1133">Transmembrane helix</keyword>
<dbReference type="Proteomes" id="UP000029121">
    <property type="component" value="Unassembled WGS sequence"/>
</dbReference>
<evidence type="ECO:0000256" key="2">
    <source>
        <dbReference type="SAM" id="Phobius"/>
    </source>
</evidence>
<keyword evidence="2" id="KW-0472">Membrane</keyword>
<proteinExistence type="predicted"/>
<feature type="transmembrane region" description="Helical" evidence="2">
    <location>
        <begin position="126"/>
        <end position="147"/>
    </location>
</feature>
<protein>
    <submittedName>
        <fullName evidence="3">Uncharacterized protein</fullName>
    </submittedName>
</protein>
<evidence type="ECO:0000313" key="3">
    <source>
        <dbReference type="EMBL" id="EOA12333.1"/>
    </source>
</evidence>
<sequence length="284" mass="32344">MRFFLARMSTSCSDFQSTRFPPFLMVSSCSPYAVQSWRWWNRIRHRQVTLLPSKMDICRTFVVVDVSWDSAENLSWLTSVTTLASYNLASQPHLMTSQPNLIRMAALVSSFKESFFKHSSFKERGIMYVFYLVLLVLCCSPISSFYVRKWTLKCQINNSFLMLPRIIKISVFFLCKKEYVFLHISVVSREIQFARGGSPLTRLSSKSRVSKVKASKKSGSRKIQMVQDGTPRKRHHSKSDSSRPRSSKKNSSTSKHHSLPPTSLQIPESLPSDAGTSVPPGDVP</sequence>
<reference evidence="4" key="1">
    <citation type="journal article" date="2013" name="Nat. Genet.">
        <title>The Capsella rubella genome and the genomic consequences of rapid mating system evolution.</title>
        <authorList>
            <person name="Slotte T."/>
            <person name="Hazzouri K.M."/>
            <person name="Agren J.A."/>
            <person name="Koenig D."/>
            <person name="Maumus F."/>
            <person name="Guo Y.L."/>
            <person name="Steige K."/>
            <person name="Platts A.E."/>
            <person name="Escobar J.S."/>
            <person name="Newman L.K."/>
            <person name="Wang W."/>
            <person name="Mandakova T."/>
            <person name="Vello E."/>
            <person name="Smith L.M."/>
            <person name="Henz S.R."/>
            <person name="Steffen J."/>
            <person name="Takuno S."/>
            <person name="Brandvain Y."/>
            <person name="Coop G."/>
            <person name="Andolfatto P."/>
            <person name="Hu T.T."/>
            <person name="Blanchette M."/>
            <person name="Clark R.M."/>
            <person name="Quesneville H."/>
            <person name="Nordborg M."/>
            <person name="Gaut B.S."/>
            <person name="Lysak M.A."/>
            <person name="Jenkins J."/>
            <person name="Grimwood J."/>
            <person name="Chapman J."/>
            <person name="Prochnik S."/>
            <person name="Shu S."/>
            <person name="Rokhsar D."/>
            <person name="Schmutz J."/>
            <person name="Weigel D."/>
            <person name="Wright S.I."/>
        </authorList>
    </citation>
    <scope>NUCLEOTIDE SEQUENCE [LARGE SCALE GENOMIC DNA]</scope>
    <source>
        <strain evidence="4">cv. Monte Gargano</strain>
    </source>
</reference>
<organism evidence="3 4">
    <name type="scientific">Capsella rubella</name>
    <dbReference type="NCBI Taxonomy" id="81985"/>
    <lineage>
        <taxon>Eukaryota</taxon>
        <taxon>Viridiplantae</taxon>
        <taxon>Streptophyta</taxon>
        <taxon>Embryophyta</taxon>
        <taxon>Tracheophyta</taxon>
        <taxon>Spermatophyta</taxon>
        <taxon>Magnoliopsida</taxon>
        <taxon>eudicotyledons</taxon>
        <taxon>Gunneridae</taxon>
        <taxon>Pentapetalae</taxon>
        <taxon>rosids</taxon>
        <taxon>malvids</taxon>
        <taxon>Brassicales</taxon>
        <taxon>Brassicaceae</taxon>
        <taxon>Camelineae</taxon>
        <taxon>Capsella</taxon>
    </lineage>
</organism>
<keyword evidence="4" id="KW-1185">Reference proteome</keyword>
<dbReference type="AlphaFoldDB" id="R0GMA3"/>